<dbReference type="OrthoDB" id="7704812at2"/>
<feature type="transmembrane region" description="Helical" evidence="1">
    <location>
        <begin position="69"/>
        <end position="89"/>
    </location>
</feature>
<feature type="transmembrane region" description="Helical" evidence="1">
    <location>
        <begin position="188"/>
        <end position="213"/>
    </location>
</feature>
<keyword evidence="1" id="KW-0472">Membrane</keyword>
<evidence type="ECO:0000313" key="2">
    <source>
        <dbReference type="EMBL" id="RVU33637.1"/>
    </source>
</evidence>
<dbReference type="AlphaFoldDB" id="A0A3S2Z4J4"/>
<name>A0A3S2Z4J4_9PROT</name>
<protein>
    <recommendedName>
        <fullName evidence="4">Glycerophosphoryl diester phosphodiesterase membrane domain-containing protein</fullName>
    </recommendedName>
</protein>
<feature type="transmembrane region" description="Helical" evidence="1">
    <location>
        <begin position="26"/>
        <end position="49"/>
    </location>
</feature>
<keyword evidence="1" id="KW-1133">Transmembrane helix</keyword>
<gene>
    <name evidence="2" type="ORF">EOI86_20990</name>
</gene>
<keyword evidence="3" id="KW-1185">Reference proteome</keyword>
<evidence type="ECO:0000256" key="1">
    <source>
        <dbReference type="SAM" id="Phobius"/>
    </source>
</evidence>
<dbReference type="Proteomes" id="UP000287447">
    <property type="component" value="Unassembled WGS sequence"/>
</dbReference>
<proteinExistence type="predicted"/>
<evidence type="ECO:0008006" key="4">
    <source>
        <dbReference type="Google" id="ProtNLM"/>
    </source>
</evidence>
<feature type="transmembrane region" description="Helical" evidence="1">
    <location>
        <begin position="139"/>
        <end position="167"/>
    </location>
</feature>
<dbReference type="RefSeq" id="WP_127767667.1">
    <property type="nucleotide sequence ID" value="NZ_SADE01000004.1"/>
</dbReference>
<sequence length="275" mass="29870">MTDVQHDPDEPHGLAMLQTVRWSIGFVFHNFGSLLKVSVTPFILTVFLTNAQKMIELFGIADLKGWGEPLFTVLILAVLVPQATAWHRFALLPDQKLRWCQFVFGKREVWFFAISLAGYLVSVLVGLAAATLIAPIPDIGIAVQILSILFVMWIMARCVLFLPAASIGSPVGFREHLKMTRGIAGRIIGVYLVAVILMTIFGMSFTALSEIAVRLSIGLPELVPVIAETLPRAFFNLLAVGVSISILSSIYKQILASEHVSTASPQPDAPGDGGS</sequence>
<evidence type="ECO:0000313" key="3">
    <source>
        <dbReference type="Proteomes" id="UP000287447"/>
    </source>
</evidence>
<feature type="transmembrane region" description="Helical" evidence="1">
    <location>
        <begin position="233"/>
        <end position="251"/>
    </location>
</feature>
<feature type="transmembrane region" description="Helical" evidence="1">
    <location>
        <begin position="109"/>
        <end position="133"/>
    </location>
</feature>
<comment type="caution">
    <text evidence="2">The sequence shown here is derived from an EMBL/GenBank/DDBJ whole genome shotgun (WGS) entry which is preliminary data.</text>
</comment>
<reference evidence="3" key="1">
    <citation type="submission" date="2019-01" db="EMBL/GenBank/DDBJ databases">
        <title>Gri0909 isolated from a small marine red alga.</title>
        <authorList>
            <person name="Kim J."/>
            <person name="Jeong S.E."/>
            <person name="Jeon C.O."/>
        </authorList>
    </citation>
    <scope>NUCLEOTIDE SEQUENCE [LARGE SCALE GENOMIC DNA]</scope>
    <source>
        <strain evidence="3">Gri0909</strain>
    </source>
</reference>
<organism evidence="2 3">
    <name type="scientific">Hwanghaeella grinnelliae</name>
    <dbReference type="NCBI Taxonomy" id="2500179"/>
    <lineage>
        <taxon>Bacteria</taxon>
        <taxon>Pseudomonadati</taxon>
        <taxon>Pseudomonadota</taxon>
        <taxon>Alphaproteobacteria</taxon>
        <taxon>Rhodospirillales</taxon>
        <taxon>Rhodospirillaceae</taxon>
        <taxon>Hwanghaeella</taxon>
    </lineage>
</organism>
<accession>A0A3S2Z4J4</accession>
<keyword evidence="1" id="KW-0812">Transmembrane</keyword>
<dbReference type="EMBL" id="SADE01000004">
    <property type="protein sequence ID" value="RVU33637.1"/>
    <property type="molecule type" value="Genomic_DNA"/>
</dbReference>